<organism evidence="5 6">
    <name type="scientific">Rubroshorea leprosula</name>
    <dbReference type="NCBI Taxonomy" id="152421"/>
    <lineage>
        <taxon>Eukaryota</taxon>
        <taxon>Viridiplantae</taxon>
        <taxon>Streptophyta</taxon>
        <taxon>Embryophyta</taxon>
        <taxon>Tracheophyta</taxon>
        <taxon>Spermatophyta</taxon>
        <taxon>Magnoliopsida</taxon>
        <taxon>eudicotyledons</taxon>
        <taxon>Gunneridae</taxon>
        <taxon>Pentapetalae</taxon>
        <taxon>rosids</taxon>
        <taxon>malvids</taxon>
        <taxon>Malvales</taxon>
        <taxon>Dipterocarpaceae</taxon>
        <taxon>Rubroshorea</taxon>
    </lineage>
</organism>
<dbReference type="EC" id="3.6.1.-" evidence="2"/>
<dbReference type="GO" id="GO:0000166">
    <property type="term" value="F:nucleotide binding"/>
    <property type="evidence" value="ECO:0007669"/>
    <property type="project" value="UniProtKB-KW"/>
</dbReference>
<name>A0AAV5IDE0_9ROSI</name>
<dbReference type="InterPro" id="IPR039039">
    <property type="entry name" value="RAI1-like_fam"/>
</dbReference>
<evidence type="ECO:0000256" key="2">
    <source>
        <dbReference type="RuleBase" id="RU367113"/>
    </source>
</evidence>
<comment type="function">
    <text evidence="2">Decapping enzyme for NAD-capped RNAs: specifically hydrolyzes the nicotinamide adenine dinucleotide (NAD) cap from a subset of RNAs by removing the entire NAD moiety from the 5'-end of an NAD-capped RNA.</text>
</comment>
<evidence type="ECO:0000259" key="4">
    <source>
        <dbReference type="Pfam" id="PF08652"/>
    </source>
</evidence>
<evidence type="ECO:0000313" key="5">
    <source>
        <dbReference type="EMBL" id="GKU95654.1"/>
    </source>
</evidence>
<dbReference type="Pfam" id="PF08652">
    <property type="entry name" value="RAI1"/>
    <property type="match status" value="1"/>
</dbReference>
<feature type="region of interest" description="Disordered" evidence="3">
    <location>
        <begin position="1"/>
        <end position="39"/>
    </location>
</feature>
<keyword evidence="6" id="KW-1185">Reference proteome</keyword>
<comment type="subcellular location">
    <subcellularLocation>
        <location evidence="2">Nucleus</location>
    </subcellularLocation>
</comment>
<keyword evidence="2" id="KW-0378">Hydrolase</keyword>
<dbReference type="GO" id="GO:0034353">
    <property type="term" value="F:mRNA 5'-diphosphatase activity"/>
    <property type="evidence" value="ECO:0007669"/>
    <property type="project" value="TreeGrafter"/>
</dbReference>
<dbReference type="GO" id="GO:0005634">
    <property type="term" value="C:nucleus"/>
    <property type="evidence" value="ECO:0007669"/>
    <property type="project" value="UniProtKB-SubCell"/>
</dbReference>
<keyword evidence="2" id="KW-0694">RNA-binding</keyword>
<keyword evidence="2" id="KW-0539">Nucleus</keyword>
<comment type="cofactor">
    <cofactor evidence="2">
        <name>a divalent metal cation</name>
        <dbReference type="ChEBI" id="CHEBI:60240"/>
    </cofactor>
</comment>
<dbReference type="GO" id="GO:0003723">
    <property type="term" value="F:RNA binding"/>
    <property type="evidence" value="ECO:0007669"/>
    <property type="project" value="UniProtKB-KW"/>
</dbReference>
<dbReference type="GO" id="GO:0005829">
    <property type="term" value="C:cytosol"/>
    <property type="evidence" value="ECO:0007669"/>
    <property type="project" value="TreeGrafter"/>
</dbReference>
<gene>
    <name evidence="5" type="ORF">SLEP1_g8986</name>
</gene>
<protein>
    <recommendedName>
        <fullName evidence="2">Decapping nuclease</fullName>
        <ecNumber evidence="2">3.6.1.-</ecNumber>
    </recommendedName>
</protein>
<dbReference type="Proteomes" id="UP001054252">
    <property type="component" value="Unassembled WGS sequence"/>
</dbReference>
<evidence type="ECO:0000256" key="3">
    <source>
        <dbReference type="SAM" id="MobiDB-lite"/>
    </source>
</evidence>
<feature type="compositionally biased region" description="Low complexity" evidence="3">
    <location>
        <begin position="70"/>
        <end position="96"/>
    </location>
</feature>
<accession>A0AAV5IDE0</accession>
<dbReference type="GO" id="GO:0046872">
    <property type="term" value="F:metal ion binding"/>
    <property type="evidence" value="ECO:0007669"/>
    <property type="project" value="UniProtKB-KW"/>
</dbReference>
<comment type="caution">
    <text evidence="5">The sequence shown here is derived from an EMBL/GenBank/DDBJ whole genome shotgun (WGS) entry which is preliminary data.</text>
</comment>
<feature type="domain" description="RAI1-like" evidence="4">
    <location>
        <begin position="320"/>
        <end position="519"/>
    </location>
</feature>
<feature type="region of interest" description="Disordered" evidence="3">
    <location>
        <begin position="54"/>
        <end position="126"/>
    </location>
</feature>
<sequence length="541" mass="60523">MIPPRGGAAHKLQTSDSDECNHGAREPNTQSQKSAAKVETVTAKELMDFSQQDVDVFGEDYNHREQDADASSSTSSSASSSASSGSSSSSSGSSSSNGGDRAETSSGGEEENGEEAGNVRSDNYRYNHNDLFGEEEDEEKDLFGSDHEDYCKNRSISSLHLPVLPAICNANNLRGGGFGRGHWNDRGAGILPCPNYAQGMDMGTAQNLQMVAMMNDFPANLLAIVEGGEVYFDDRSLMVTSLEFSYIETTVFVPHYWKFFKWLATEDVGADLNEGFDTFIDEKGNFVFYSKPELRSEAFGDLFACIRDKNIPLHNMHSVRNGVVFLDVHKLPERPKSELDLQRCYWGYCIKILATEDPNRGCGEWKNHVDANVEYCSAIKTKLGPHCILMGTEMDCCDAMDDGRKFYMELKTSRVLDYQTGGRYEREKLLKFCIQSFLEGVPYIVFGFRDGAGHLVRTEQLRTKDITHRVKVKNYWQGAVWLAFADEVLRWLYGTVKENEGYILQFAPSFIRLELLQAQSCPDAITNHVEQNCSHSTLLNT</sequence>
<dbReference type="EMBL" id="BPVZ01000009">
    <property type="protein sequence ID" value="GKU95654.1"/>
    <property type="molecule type" value="Genomic_DNA"/>
</dbReference>
<dbReference type="PANTHER" id="PTHR12395:SF9">
    <property type="entry name" value="DECAPPING AND EXORIBONUCLEASE PROTEIN"/>
    <property type="match status" value="1"/>
</dbReference>
<dbReference type="AlphaFoldDB" id="A0AAV5IDE0"/>
<evidence type="ECO:0000256" key="1">
    <source>
        <dbReference type="ARBA" id="ARBA00006562"/>
    </source>
</evidence>
<proteinExistence type="inferred from homology"/>
<comment type="similarity">
    <text evidence="1 2">Belongs to the DXO/Dom3Z family.</text>
</comment>
<dbReference type="GO" id="GO:0000956">
    <property type="term" value="P:nuclear-transcribed mRNA catabolic process"/>
    <property type="evidence" value="ECO:0007669"/>
    <property type="project" value="TreeGrafter"/>
</dbReference>
<dbReference type="PANTHER" id="PTHR12395">
    <property type="entry name" value="DOM-3 RELATED"/>
    <property type="match status" value="1"/>
</dbReference>
<keyword evidence="2" id="KW-0547">Nucleotide-binding</keyword>
<dbReference type="GO" id="GO:0110155">
    <property type="term" value="P:NAD-cap decapping"/>
    <property type="evidence" value="ECO:0007669"/>
    <property type="project" value="TreeGrafter"/>
</dbReference>
<dbReference type="InterPro" id="IPR013961">
    <property type="entry name" value="RAI1"/>
</dbReference>
<dbReference type="GO" id="GO:0004518">
    <property type="term" value="F:nuclease activity"/>
    <property type="evidence" value="ECO:0007669"/>
    <property type="project" value="UniProtKB-KW"/>
</dbReference>
<keyword evidence="2" id="KW-0540">Nuclease</keyword>
<keyword evidence="2" id="KW-0479">Metal-binding</keyword>
<reference evidence="5 6" key="1">
    <citation type="journal article" date="2021" name="Commun. Biol.">
        <title>The genome of Shorea leprosula (Dipterocarpaceae) highlights the ecological relevance of drought in aseasonal tropical rainforests.</title>
        <authorList>
            <person name="Ng K.K.S."/>
            <person name="Kobayashi M.J."/>
            <person name="Fawcett J.A."/>
            <person name="Hatakeyama M."/>
            <person name="Paape T."/>
            <person name="Ng C.H."/>
            <person name="Ang C.C."/>
            <person name="Tnah L.H."/>
            <person name="Lee C.T."/>
            <person name="Nishiyama T."/>
            <person name="Sese J."/>
            <person name="O'Brien M.J."/>
            <person name="Copetti D."/>
            <person name="Mohd Noor M.I."/>
            <person name="Ong R.C."/>
            <person name="Putra M."/>
            <person name="Sireger I.Z."/>
            <person name="Indrioko S."/>
            <person name="Kosugi Y."/>
            <person name="Izuno A."/>
            <person name="Isagi Y."/>
            <person name="Lee S.L."/>
            <person name="Shimizu K.K."/>
        </authorList>
    </citation>
    <scope>NUCLEOTIDE SEQUENCE [LARGE SCALE GENOMIC DNA]</scope>
    <source>
        <strain evidence="5">214</strain>
    </source>
</reference>
<evidence type="ECO:0000313" key="6">
    <source>
        <dbReference type="Proteomes" id="UP001054252"/>
    </source>
</evidence>